<protein>
    <submittedName>
        <fullName evidence="2">Uncharacterized protein</fullName>
    </submittedName>
</protein>
<organism evidence="2 3">
    <name type="scientific">Eumeta variegata</name>
    <name type="common">Bagworm moth</name>
    <name type="synonym">Eumeta japonica</name>
    <dbReference type="NCBI Taxonomy" id="151549"/>
    <lineage>
        <taxon>Eukaryota</taxon>
        <taxon>Metazoa</taxon>
        <taxon>Ecdysozoa</taxon>
        <taxon>Arthropoda</taxon>
        <taxon>Hexapoda</taxon>
        <taxon>Insecta</taxon>
        <taxon>Pterygota</taxon>
        <taxon>Neoptera</taxon>
        <taxon>Endopterygota</taxon>
        <taxon>Lepidoptera</taxon>
        <taxon>Glossata</taxon>
        <taxon>Ditrysia</taxon>
        <taxon>Tineoidea</taxon>
        <taxon>Psychidae</taxon>
        <taxon>Oiketicinae</taxon>
        <taxon>Eumeta</taxon>
    </lineage>
</organism>
<evidence type="ECO:0000313" key="3">
    <source>
        <dbReference type="Proteomes" id="UP000299102"/>
    </source>
</evidence>
<evidence type="ECO:0000256" key="1">
    <source>
        <dbReference type="SAM" id="Phobius"/>
    </source>
</evidence>
<feature type="transmembrane region" description="Helical" evidence="1">
    <location>
        <begin position="24"/>
        <end position="40"/>
    </location>
</feature>
<dbReference type="OrthoDB" id="445826at2759"/>
<keyword evidence="1" id="KW-0472">Membrane</keyword>
<dbReference type="AlphaFoldDB" id="A0A4C1T9Q7"/>
<keyword evidence="1" id="KW-0812">Transmembrane</keyword>
<name>A0A4C1T9Q7_EUMVA</name>
<sequence>MSESSLSVSANCAPNGIKLPSGCYATFPLIVPAGIVIWLLRSRFDLPFPGPCFFHDLSQGPCLFEAPLGNRSKSFCGLSATLAARFASGRAVKACGLTVRGLLHSIPIWLMRAGRDDLFGRSGCWIAAHVAQLCGPPGLVHQNIQGVKNKELEVELFMDSANIDILCITKKIKCVRFSLLNVKNGSGSILIRNEELELVDTTVFLGLTLDNKLQWDSHILIADPHKGNEEGLKVLAGQVEIRRLWDDTGILSSGATIKKTRYKPAA</sequence>
<keyword evidence="3" id="KW-1185">Reference proteome</keyword>
<reference evidence="2 3" key="1">
    <citation type="journal article" date="2019" name="Commun. Biol.">
        <title>The bagworm genome reveals a unique fibroin gene that provides high tensile strength.</title>
        <authorList>
            <person name="Kono N."/>
            <person name="Nakamura H."/>
            <person name="Ohtoshi R."/>
            <person name="Tomita M."/>
            <person name="Numata K."/>
            <person name="Arakawa K."/>
        </authorList>
    </citation>
    <scope>NUCLEOTIDE SEQUENCE [LARGE SCALE GENOMIC DNA]</scope>
</reference>
<dbReference type="EMBL" id="BGZK01000045">
    <property type="protein sequence ID" value="GBP11259.1"/>
    <property type="molecule type" value="Genomic_DNA"/>
</dbReference>
<keyword evidence="1" id="KW-1133">Transmembrane helix</keyword>
<evidence type="ECO:0000313" key="2">
    <source>
        <dbReference type="EMBL" id="GBP11259.1"/>
    </source>
</evidence>
<comment type="caution">
    <text evidence="2">The sequence shown here is derived from an EMBL/GenBank/DDBJ whole genome shotgun (WGS) entry which is preliminary data.</text>
</comment>
<gene>
    <name evidence="2" type="ORF">EVAR_6065_1</name>
</gene>
<accession>A0A4C1T9Q7</accession>
<dbReference type="Proteomes" id="UP000299102">
    <property type="component" value="Unassembled WGS sequence"/>
</dbReference>
<proteinExistence type="predicted"/>